<dbReference type="SUPFAM" id="SSF49464">
    <property type="entry name" value="Carboxypeptidase regulatory domain-like"/>
    <property type="match status" value="3"/>
</dbReference>
<dbReference type="EMBL" id="DSTX01000011">
    <property type="protein sequence ID" value="HFK20793.1"/>
    <property type="molecule type" value="Genomic_DNA"/>
</dbReference>
<dbReference type="Gene3D" id="2.60.40.1120">
    <property type="entry name" value="Carboxypeptidase-like, regulatory domain"/>
    <property type="match status" value="2"/>
</dbReference>
<dbReference type="AlphaFoldDB" id="A0A7C3J463"/>
<accession>A0A7C3J463</accession>
<feature type="domain" description="Bacterial Ig-like" evidence="2">
    <location>
        <begin position="582"/>
        <end position="667"/>
    </location>
</feature>
<reference evidence="3" key="1">
    <citation type="journal article" date="2020" name="mSystems">
        <title>Genome- and Community-Level Interaction Insights into Carbon Utilization and Element Cycling Functions of Hydrothermarchaeota in Hydrothermal Sediment.</title>
        <authorList>
            <person name="Zhou Z."/>
            <person name="Liu Y."/>
            <person name="Xu W."/>
            <person name="Pan J."/>
            <person name="Luo Z.H."/>
            <person name="Li M."/>
        </authorList>
    </citation>
    <scope>NUCLEOTIDE SEQUENCE [LARGE SCALE GENOMIC DNA]</scope>
    <source>
        <strain evidence="3">SpSt-468</strain>
    </source>
</reference>
<dbReference type="InterPro" id="IPR008969">
    <property type="entry name" value="CarboxyPept-like_regulatory"/>
</dbReference>
<name>A0A7C3J463_9CREN</name>
<dbReference type="Pfam" id="PF13620">
    <property type="entry name" value="CarboxypepD_reg"/>
    <property type="match status" value="2"/>
</dbReference>
<evidence type="ECO:0000313" key="3">
    <source>
        <dbReference type="EMBL" id="HFK20793.1"/>
    </source>
</evidence>
<keyword evidence="1" id="KW-0812">Transmembrane</keyword>
<gene>
    <name evidence="3" type="ORF">ENS19_05855</name>
</gene>
<keyword evidence="1" id="KW-1133">Transmembrane helix</keyword>
<dbReference type="InterPro" id="IPR032109">
    <property type="entry name" value="Big_3_5"/>
</dbReference>
<keyword evidence="1" id="KW-0472">Membrane</keyword>
<proteinExistence type="predicted"/>
<sequence length="811" mass="84639">MRMKNGIICVSLLLLLVLPMATPVWAVYPVFPAAVTIWGQNGSAYNNTATDGTFRFDNALAVGNYSGVVMADGFIDYYFSVAVSAGNTTNLGDILMNQSAKITGYLIGPNGEPIANGMLYLCNPSNGSSVSMAMSSSNGSFAFVRNIRTGTYYIRTETAVPGCADVRVYNVSATAGQTTSGVTVQLARSGAIAGTVKTKTNAPIADADIYAFPSNGTMTFLSSTTDSAGFYNMTWNLPAGTYNVSVLNLGIPGYISSIPDVQVVVQAGQTTTVNFVLDRSANISGTVRYSNGAPAEGVPVLAVSTSGTYSCLGYTDENGRYALDSDLGISNYTVIADYDYMNTEDVSITFEGQSVTGVDFVIPGTPPAKAWIKGTITSNGSPISATVMANYTFIDWNPINGSYTIEVELPEGQTTATYNVTASKIGYYTGFRFPVTVSANQTLTGIDISITKMPTGTVIGRVVSNVAPPKQNASLTLQYSWVGPYPVPVNSTIGIIGTLTPARSGNATLYWSINDSGYIYQWNGTVVNGAFSRDFGLSSPGTWSFKLVWHGDDSYNSATSNVVGITVAAAVTPKQNATLSMSASSANATVGTSVTLSGSLNPAQSGNVSIYSSYNGSAFSLLTNKTLAVGGSYSHSFNLTQVGTYSFYAVWPGNDGYNPATSNTVTVISSPQPAQKTTPTITITSSKTSVTLDANRTSEVITITGTISPFPASTAVNVKVTDPNSQVTTIPLNATSSNFSASVTINKGGTWSIQALIPEGATYNAATSNTVSVSVQVTQAAGGDNTALIAGGAIVVVALAAVLFLFMRKKK</sequence>
<organism evidence="3">
    <name type="scientific">Candidatus Methanomethylicus mesodigestus</name>
    <dbReference type="NCBI Taxonomy" id="1867258"/>
    <lineage>
        <taxon>Archaea</taxon>
        <taxon>Thermoproteota</taxon>
        <taxon>Methanosuratincolia</taxon>
        <taxon>Candidatus Methanomethylicales</taxon>
        <taxon>Candidatus Methanomethylicaceae</taxon>
        <taxon>Candidatus Methanomethylicus</taxon>
    </lineage>
</organism>
<dbReference type="Pfam" id="PF16640">
    <property type="entry name" value="Big_3_5"/>
    <property type="match status" value="1"/>
</dbReference>
<protein>
    <recommendedName>
        <fullName evidence="2">Bacterial Ig-like domain-containing protein</fullName>
    </recommendedName>
</protein>
<dbReference type="SUPFAM" id="SSF117074">
    <property type="entry name" value="Hypothetical protein PA1324"/>
    <property type="match status" value="1"/>
</dbReference>
<evidence type="ECO:0000259" key="2">
    <source>
        <dbReference type="Pfam" id="PF16640"/>
    </source>
</evidence>
<evidence type="ECO:0000256" key="1">
    <source>
        <dbReference type="SAM" id="Phobius"/>
    </source>
</evidence>
<dbReference type="Gene3D" id="2.60.40.10">
    <property type="entry name" value="Immunoglobulins"/>
    <property type="match status" value="1"/>
</dbReference>
<feature type="transmembrane region" description="Helical" evidence="1">
    <location>
        <begin position="787"/>
        <end position="807"/>
    </location>
</feature>
<comment type="caution">
    <text evidence="3">The sequence shown here is derived from an EMBL/GenBank/DDBJ whole genome shotgun (WGS) entry which is preliminary data.</text>
</comment>
<dbReference type="InterPro" id="IPR013783">
    <property type="entry name" value="Ig-like_fold"/>
</dbReference>